<accession>A0A9X1JS70</accession>
<dbReference type="EMBL" id="JAGSPD010000006">
    <property type="protein sequence ID" value="MBV7269332.1"/>
    <property type="molecule type" value="Genomic_DNA"/>
</dbReference>
<dbReference type="NCBIfam" id="NF033708">
    <property type="entry name" value="T9SS_Cterm_ChiA"/>
    <property type="match status" value="1"/>
</dbReference>
<feature type="signal peptide" evidence="1">
    <location>
        <begin position="1"/>
        <end position="19"/>
    </location>
</feature>
<protein>
    <submittedName>
        <fullName evidence="2">T9SS sorting signal type C domain-containing protein</fullName>
    </submittedName>
</protein>
<proteinExistence type="predicted"/>
<comment type="caution">
    <text evidence="2">The sequence shown here is derived from an EMBL/GenBank/DDBJ whole genome shotgun (WGS) entry which is preliminary data.</text>
</comment>
<keyword evidence="1" id="KW-0732">Signal</keyword>
<evidence type="ECO:0000313" key="2">
    <source>
        <dbReference type="EMBL" id="MBV7269332.1"/>
    </source>
</evidence>
<sequence length="1219" mass="133429">MIKKILFLIACALSTYAFSQANNCNNNAIGELTVGDSCNFQSWDSNNNSDYWNAADTNGNCNEEDLDDAWGWFNATSTSTTVSYQPYTEDAILTLFEGNCNTNATAVACSDDGFDGDAEVVTYATTIGTRYRVRIQRYNSNNNMSGAICVYNSNDDCGSATVLIPGTPCVSTLSSNVGATSSLTGCTGFADADVWFQFTASDTEQTITVRPGNIDDAVFEVFDGSCGALNSLICVDDTSNDLETTTLTGLTVGSVYFIRVYNFWGNIFDDEGSFYICVTEPCVQGPGTGTSDFGCAAVDVMDSTGNDTVEITCNNIGSTVALEASYLELGDTNSYTSEVIPYNPPYQFGCLTNPVSINDDDVWSPQIDFSSNNFDFCFYGQSYNSCVMNSNGVISFDTSLENLYTGWEINNALPSTANSTDYLGGSPIDYFFGPSIYGVHHDIDPRAGGEIGWEFVDLTTNGSTCRALVASWHDVPMFADPTILYSGMIVLYENTNVIEVYIEEKNMDVFDASYNDIWNFGNAQIGIQNATGTQAEVVRDIADGDWTATSQAWRFAPSGTSITSLIWLEDGVHNTAYDDDATISVSPTATTTYTAEVTYNLCNASVITRTDDFIITVNQAKVWNGSVDNNWFVDNNWTPSGEPTINDCVIIPDNTSVPNNPLANQLVAPIPLPPTTPAEARNLTLQAGAYLEIETNTELIVNDWVNVESTAILNLKSSSSLIQVDDSALNSGSIHVQRSPNFDESPVGNTEYIYWSSPVESFSVNNISPSSNLRYDWIPTVTGNGVGNHGEWSSSAGTMADGKGYIVRGLGGTPNTIPATTYPVANNMVLFSGVPNNGVITKQIFHGNYDAGDYMGNGNTATSADDNWNLIGNPYPSAISANAFTNFNTNINGTIYLWPHSSAPSAIIDDPFYEDFVYNYDTNAYIEHNNTGSNPPGTNDLYIASGQAFFVLMNHAATSGSNVTFNNSMREFNVLAYSNNDFYRSNSEEQNTNVNNKHRIWLDLLSPNNNINTILVGYVQNATNDFDRLYDGYDFSQESYSFYSLLNEKALSIQGRELPFEDTDTVPLGIVSAEAGSHTIAINTVDGLFNGQEQDIYLEDTELDIIHNLRVFPYSFHLDAGTHNDRFILRYNNSTLGIDDLEVLNGIQIFEENNKIVVKSNFETIEAIEVYDILGRTLFSNKPINSNRFSIKTIEPSEIILFLKIKLVDGKQKIAKIIF</sequence>
<keyword evidence="3" id="KW-1185">Reference proteome</keyword>
<gene>
    <name evidence="2" type="ORF">KCG49_09045</name>
</gene>
<evidence type="ECO:0000313" key="3">
    <source>
        <dbReference type="Proteomes" id="UP001138894"/>
    </source>
</evidence>
<reference evidence="2" key="1">
    <citation type="submission" date="2021-04" db="EMBL/GenBank/DDBJ databases">
        <authorList>
            <person name="Pira H."/>
            <person name="Risdian C."/>
            <person name="Wink J."/>
        </authorList>
    </citation>
    <scope>NUCLEOTIDE SEQUENCE</scope>
    <source>
        <strain evidence="2">WHY3</strain>
    </source>
</reference>
<name>A0A9X1JS70_9FLAO</name>
<evidence type="ECO:0000256" key="1">
    <source>
        <dbReference type="SAM" id="SignalP"/>
    </source>
</evidence>
<feature type="chain" id="PRO_5040753150" evidence="1">
    <location>
        <begin position="20"/>
        <end position="1219"/>
    </location>
</feature>
<dbReference type="RefSeq" id="WP_218545999.1">
    <property type="nucleotide sequence ID" value="NZ_JAGSPD010000006.1"/>
</dbReference>
<dbReference type="Proteomes" id="UP001138894">
    <property type="component" value="Unassembled WGS sequence"/>
</dbReference>
<organism evidence="2 3">
    <name type="scientific">Winogradskyella luteola</name>
    <dbReference type="NCBI Taxonomy" id="2828330"/>
    <lineage>
        <taxon>Bacteria</taxon>
        <taxon>Pseudomonadati</taxon>
        <taxon>Bacteroidota</taxon>
        <taxon>Flavobacteriia</taxon>
        <taxon>Flavobacteriales</taxon>
        <taxon>Flavobacteriaceae</taxon>
        <taxon>Winogradskyella</taxon>
    </lineage>
</organism>
<dbReference type="AlphaFoldDB" id="A0A9X1JS70"/>